<evidence type="ECO:0000313" key="1">
    <source>
        <dbReference type="EMBL" id="CAI9947306.1"/>
    </source>
</evidence>
<dbReference type="EMBL" id="CATOUU010000775">
    <property type="protein sequence ID" value="CAI9947306.1"/>
    <property type="molecule type" value="Genomic_DNA"/>
</dbReference>
<protein>
    <submittedName>
        <fullName evidence="1">Uncharacterized protein</fullName>
    </submittedName>
</protein>
<reference evidence="2 3" key="2">
    <citation type="submission" date="2024-07" db="EMBL/GenBank/DDBJ databases">
        <authorList>
            <person name="Akdeniz Z."/>
        </authorList>
    </citation>
    <scope>NUCLEOTIDE SEQUENCE [LARGE SCALE GENOMIC DNA]</scope>
</reference>
<evidence type="ECO:0000313" key="2">
    <source>
        <dbReference type="EMBL" id="CAL6062320.1"/>
    </source>
</evidence>
<dbReference type="Proteomes" id="UP001642409">
    <property type="component" value="Unassembled WGS sequence"/>
</dbReference>
<keyword evidence="3" id="KW-1185">Reference proteome</keyword>
<evidence type="ECO:0000313" key="3">
    <source>
        <dbReference type="Proteomes" id="UP001642409"/>
    </source>
</evidence>
<dbReference type="AlphaFoldDB" id="A0AA86UD67"/>
<name>A0AA86UD67_9EUKA</name>
<organism evidence="1">
    <name type="scientific">Hexamita inflata</name>
    <dbReference type="NCBI Taxonomy" id="28002"/>
    <lineage>
        <taxon>Eukaryota</taxon>
        <taxon>Metamonada</taxon>
        <taxon>Diplomonadida</taxon>
        <taxon>Hexamitidae</taxon>
        <taxon>Hexamitinae</taxon>
        <taxon>Hexamita</taxon>
    </lineage>
</organism>
<accession>A0AA86UD67</accession>
<sequence length="154" mass="17972">MNVTKFESSLATVVGVKSSENLINKAQLYQNFLKLPRQNIWLEVSDYCGCIPQEAHDFFHNIWSKQFCDSYKPFKEEIQNYISLARNVIEPKLLAKHVVAQFQQAHSELNFHKLSLNQFVHHQINRKEKGSVKENQTPDVSVNDIKTLLRKLMQ</sequence>
<reference evidence="1" key="1">
    <citation type="submission" date="2023-06" db="EMBL/GenBank/DDBJ databases">
        <authorList>
            <person name="Kurt Z."/>
        </authorList>
    </citation>
    <scope>NUCLEOTIDE SEQUENCE</scope>
</reference>
<comment type="caution">
    <text evidence="1">The sequence shown here is derived from an EMBL/GenBank/DDBJ whole genome shotgun (WGS) entry which is preliminary data.</text>
</comment>
<gene>
    <name evidence="1" type="ORF">HINF_LOCUS34951</name>
    <name evidence="2" type="ORF">HINF_LOCUS50129</name>
</gene>
<proteinExistence type="predicted"/>
<dbReference type="EMBL" id="CAXDID020000239">
    <property type="protein sequence ID" value="CAL6062320.1"/>
    <property type="molecule type" value="Genomic_DNA"/>
</dbReference>